<feature type="domain" description="Potassium channel" evidence="2">
    <location>
        <begin position="97"/>
        <end position="171"/>
    </location>
</feature>
<dbReference type="GO" id="GO:0034220">
    <property type="term" value="P:monoatomic ion transmembrane transport"/>
    <property type="evidence" value="ECO:0007669"/>
    <property type="project" value="UniProtKB-KW"/>
</dbReference>
<protein>
    <submittedName>
        <fullName evidence="3">Voltage-gated potassium channel Kch</fullName>
    </submittedName>
</protein>
<keyword evidence="1" id="KW-0812">Transmembrane</keyword>
<sequence length="184" mass="20071">MARRKAQIDFKDLDRTRRIQVTLLAVVRLVLVLTAGMLLYFLIPVDGFNEVDPLAAWVRLTVVSLVFLVVLGLQVRIVVAAGVPQVRAVEAVVECVVAFLLLFALLYLSLSTTDPSSFSERLDRVDALYFTSSTFATVGFGDIVPVTQLTRVLVAIQMMAGIGVLVMIAKVAFYAAKKGLGQKP</sequence>
<name>A0ABS4XC09_9MICC</name>
<dbReference type="Pfam" id="PF07885">
    <property type="entry name" value="Ion_trans_2"/>
    <property type="match status" value="1"/>
</dbReference>
<dbReference type="Proteomes" id="UP001296993">
    <property type="component" value="Unassembled WGS sequence"/>
</dbReference>
<proteinExistence type="predicted"/>
<dbReference type="InterPro" id="IPR013099">
    <property type="entry name" value="K_chnl_dom"/>
</dbReference>
<keyword evidence="1" id="KW-1133">Transmembrane helix</keyword>
<feature type="transmembrane region" description="Helical" evidence="1">
    <location>
        <begin position="55"/>
        <end position="79"/>
    </location>
</feature>
<gene>
    <name evidence="3" type="ORF">JOF47_001520</name>
</gene>
<dbReference type="SUPFAM" id="SSF81324">
    <property type="entry name" value="Voltage-gated potassium channels"/>
    <property type="match status" value="1"/>
</dbReference>
<feature type="transmembrane region" description="Helical" evidence="1">
    <location>
        <begin position="152"/>
        <end position="176"/>
    </location>
</feature>
<keyword evidence="3" id="KW-0406">Ion transport</keyword>
<accession>A0ABS4XC09</accession>
<keyword evidence="3" id="KW-0813">Transport</keyword>
<comment type="caution">
    <text evidence="3">The sequence shown here is derived from an EMBL/GenBank/DDBJ whole genome shotgun (WGS) entry which is preliminary data.</text>
</comment>
<keyword evidence="3" id="KW-0407">Ion channel</keyword>
<evidence type="ECO:0000259" key="2">
    <source>
        <dbReference type="Pfam" id="PF07885"/>
    </source>
</evidence>
<organism evidence="3 4">
    <name type="scientific">Paeniglutamicibacter kerguelensis</name>
    <dbReference type="NCBI Taxonomy" id="254788"/>
    <lineage>
        <taxon>Bacteria</taxon>
        <taxon>Bacillati</taxon>
        <taxon>Actinomycetota</taxon>
        <taxon>Actinomycetes</taxon>
        <taxon>Micrococcales</taxon>
        <taxon>Micrococcaceae</taxon>
        <taxon>Paeniglutamicibacter</taxon>
    </lineage>
</organism>
<evidence type="ECO:0000313" key="4">
    <source>
        <dbReference type="Proteomes" id="UP001296993"/>
    </source>
</evidence>
<reference evidence="3 4" key="1">
    <citation type="submission" date="2021-03" db="EMBL/GenBank/DDBJ databases">
        <title>Sequencing the genomes of 1000 actinobacteria strains.</title>
        <authorList>
            <person name="Klenk H.-P."/>
        </authorList>
    </citation>
    <scope>NUCLEOTIDE SEQUENCE [LARGE SCALE GENOMIC DNA]</scope>
    <source>
        <strain evidence="3 4">DSM 15797</strain>
    </source>
</reference>
<evidence type="ECO:0000256" key="1">
    <source>
        <dbReference type="SAM" id="Phobius"/>
    </source>
</evidence>
<feature type="transmembrane region" description="Helical" evidence="1">
    <location>
        <begin position="21"/>
        <end position="43"/>
    </location>
</feature>
<keyword evidence="1" id="KW-0472">Membrane</keyword>
<dbReference type="EMBL" id="JAGIOF010000001">
    <property type="protein sequence ID" value="MBP2386009.1"/>
    <property type="molecule type" value="Genomic_DNA"/>
</dbReference>
<evidence type="ECO:0000313" key="3">
    <source>
        <dbReference type="EMBL" id="MBP2386009.1"/>
    </source>
</evidence>
<keyword evidence="4" id="KW-1185">Reference proteome</keyword>
<dbReference type="RefSeq" id="WP_209996982.1">
    <property type="nucleotide sequence ID" value="NZ_BAAAJY010000003.1"/>
</dbReference>
<dbReference type="Gene3D" id="1.10.287.70">
    <property type="match status" value="1"/>
</dbReference>
<feature type="transmembrane region" description="Helical" evidence="1">
    <location>
        <begin position="91"/>
        <end position="110"/>
    </location>
</feature>